<gene>
    <name evidence="1" type="ORF">Pyn_30296</name>
</gene>
<name>A0A314ZAD9_PRUYE</name>
<dbReference type="EMBL" id="PJQY01000223">
    <property type="protein sequence ID" value="PQQ15680.1"/>
    <property type="molecule type" value="Genomic_DNA"/>
</dbReference>
<dbReference type="Proteomes" id="UP000250321">
    <property type="component" value="Unassembled WGS sequence"/>
</dbReference>
<evidence type="ECO:0000313" key="2">
    <source>
        <dbReference type="Proteomes" id="UP000250321"/>
    </source>
</evidence>
<keyword evidence="2" id="KW-1185">Reference proteome</keyword>
<protein>
    <submittedName>
        <fullName evidence="1">Uncharacterized protein</fullName>
    </submittedName>
</protein>
<comment type="caution">
    <text evidence="1">The sequence shown here is derived from an EMBL/GenBank/DDBJ whole genome shotgun (WGS) entry which is preliminary data.</text>
</comment>
<accession>A0A314ZAD9</accession>
<reference evidence="1 2" key="1">
    <citation type="submission" date="2018-02" db="EMBL/GenBank/DDBJ databases">
        <title>Draft genome of wild Prunus yedoensis var. nudiflora.</title>
        <authorList>
            <person name="Baek S."/>
            <person name="Kim J.-H."/>
            <person name="Choi K."/>
            <person name="Kim G.-B."/>
            <person name="Cho A."/>
            <person name="Jang H."/>
            <person name="Shin C.-H."/>
            <person name="Yu H.-J."/>
            <person name="Mun J.-H."/>
        </authorList>
    </citation>
    <scope>NUCLEOTIDE SEQUENCE [LARGE SCALE GENOMIC DNA]</scope>
    <source>
        <strain evidence="2">cv. Jeju island</strain>
        <tissue evidence="1">Leaf</tissue>
    </source>
</reference>
<dbReference type="AlphaFoldDB" id="A0A314ZAD9"/>
<organism evidence="1 2">
    <name type="scientific">Prunus yedoensis var. nudiflora</name>
    <dbReference type="NCBI Taxonomy" id="2094558"/>
    <lineage>
        <taxon>Eukaryota</taxon>
        <taxon>Viridiplantae</taxon>
        <taxon>Streptophyta</taxon>
        <taxon>Embryophyta</taxon>
        <taxon>Tracheophyta</taxon>
        <taxon>Spermatophyta</taxon>
        <taxon>Magnoliopsida</taxon>
        <taxon>eudicotyledons</taxon>
        <taxon>Gunneridae</taxon>
        <taxon>Pentapetalae</taxon>
        <taxon>rosids</taxon>
        <taxon>fabids</taxon>
        <taxon>Rosales</taxon>
        <taxon>Rosaceae</taxon>
        <taxon>Amygdaloideae</taxon>
        <taxon>Amygdaleae</taxon>
        <taxon>Prunus</taxon>
    </lineage>
</organism>
<proteinExistence type="predicted"/>
<sequence length="104" mass="11684">MRRAIDIHKRYEEMNLYRVFGMGIVDIIMTSALCHFAQAAAPAELVHGLARARGIHPLPRLDLARWSWILALGPPPTQAGLARWRCSNEIESSIQSHFANIPIV</sequence>
<evidence type="ECO:0000313" key="1">
    <source>
        <dbReference type="EMBL" id="PQQ15680.1"/>
    </source>
</evidence>